<gene>
    <name evidence="1" type="ORF">OXX778_LOCUS16065</name>
</gene>
<keyword evidence="2" id="KW-1185">Reference proteome</keyword>
<name>A0A814G4U8_9BILA</name>
<accession>A0A814G4U8</accession>
<reference evidence="1" key="1">
    <citation type="submission" date="2021-02" db="EMBL/GenBank/DDBJ databases">
        <authorList>
            <person name="Nowell W R."/>
        </authorList>
    </citation>
    <scope>NUCLEOTIDE SEQUENCE</scope>
    <source>
        <strain evidence="1">Ploen Becks lab</strain>
    </source>
</reference>
<sequence>MLTFSFKIINFDNAPPIFQDLFQEHLVKNETRNLKYDLRNKDQIIECGSRTNTGEKTFKYTRLSNKFIVDKLENVNILSKALC</sequence>
<dbReference type="AlphaFoldDB" id="A0A814G4U8"/>
<protein>
    <submittedName>
        <fullName evidence="1">Uncharacterized protein</fullName>
    </submittedName>
</protein>
<dbReference type="Proteomes" id="UP000663879">
    <property type="component" value="Unassembled WGS sequence"/>
</dbReference>
<dbReference type="OrthoDB" id="10394583at2759"/>
<proteinExistence type="predicted"/>
<dbReference type="EMBL" id="CAJNOC010003699">
    <property type="protein sequence ID" value="CAF0994090.1"/>
    <property type="molecule type" value="Genomic_DNA"/>
</dbReference>
<comment type="caution">
    <text evidence="1">The sequence shown here is derived from an EMBL/GenBank/DDBJ whole genome shotgun (WGS) entry which is preliminary data.</text>
</comment>
<organism evidence="1 2">
    <name type="scientific">Brachionus calyciflorus</name>
    <dbReference type="NCBI Taxonomy" id="104777"/>
    <lineage>
        <taxon>Eukaryota</taxon>
        <taxon>Metazoa</taxon>
        <taxon>Spiralia</taxon>
        <taxon>Gnathifera</taxon>
        <taxon>Rotifera</taxon>
        <taxon>Eurotatoria</taxon>
        <taxon>Monogononta</taxon>
        <taxon>Pseudotrocha</taxon>
        <taxon>Ploima</taxon>
        <taxon>Brachionidae</taxon>
        <taxon>Brachionus</taxon>
    </lineage>
</organism>
<evidence type="ECO:0000313" key="1">
    <source>
        <dbReference type="EMBL" id="CAF0994090.1"/>
    </source>
</evidence>
<evidence type="ECO:0000313" key="2">
    <source>
        <dbReference type="Proteomes" id="UP000663879"/>
    </source>
</evidence>